<proteinExistence type="predicted"/>
<dbReference type="InterPro" id="IPR011051">
    <property type="entry name" value="RmlC_Cupin_sf"/>
</dbReference>
<organism evidence="3 4">
    <name type="scientific">Cohnella abietis</name>
    <dbReference type="NCBI Taxonomy" id="2507935"/>
    <lineage>
        <taxon>Bacteria</taxon>
        <taxon>Bacillati</taxon>
        <taxon>Bacillota</taxon>
        <taxon>Bacilli</taxon>
        <taxon>Bacillales</taxon>
        <taxon>Paenibacillaceae</taxon>
        <taxon>Cohnella</taxon>
    </lineage>
</organism>
<feature type="domain" description="Cupin type-2" evidence="2">
    <location>
        <begin position="42"/>
        <end position="111"/>
    </location>
</feature>
<dbReference type="PANTHER" id="PTHR35848">
    <property type="entry name" value="OXALATE-BINDING PROTEIN"/>
    <property type="match status" value="1"/>
</dbReference>
<dbReference type="EMBL" id="AP019400">
    <property type="protein sequence ID" value="BBI30939.1"/>
    <property type="molecule type" value="Genomic_DNA"/>
</dbReference>
<dbReference type="GO" id="GO:0046872">
    <property type="term" value="F:metal ion binding"/>
    <property type="evidence" value="ECO:0007669"/>
    <property type="project" value="UniProtKB-KW"/>
</dbReference>
<accession>A0A3T1CYU4</accession>
<dbReference type="OrthoDB" id="9797047at2"/>
<dbReference type="AlphaFoldDB" id="A0A3T1CYU4"/>
<dbReference type="Proteomes" id="UP000289856">
    <property type="component" value="Chromosome"/>
</dbReference>
<dbReference type="KEGG" id="cohn:KCTCHS21_03380"/>
<keyword evidence="1" id="KW-0479">Metal-binding</keyword>
<dbReference type="PANTHER" id="PTHR35848:SF6">
    <property type="entry name" value="CUPIN TYPE-2 DOMAIN-CONTAINING PROTEIN"/>
    <property type="match status" value="1"/>
</dbReference>
<dbReference type="SUPFAM" id="SSF51182">
    <property type="entry name" value="RmlC-like cupins"/>
    <property type="match status" value="1"/>
</dbReference>
<protein>
    <submittedName>
        <fullName evidence="3">Mannose-6-phosphate isomerase</fullName>
    </submittedName>
</protein>
<dbReference type="CDD" id="cd02224">
    <property type="entry name" value="cupin_SPO2919-like"/>
    <property type="match status" value="1"/>
</dbReference>
<dbReference type="Gene3D" id="2.60.120.10">
    <property type="entry name" value="Jelly Rolls"/>
    <property type="match status" value="1"/>
</dbReference>
<name>A0A3T1CYU4_9BACL</name>
<evidence type="ECO:0000313" key="3">
    <source>
        <dbReference type="EMBL" id="BBI30939.1"/>
    </source>
</evidence>
<dbReference type="GO" id="GO:0016853">
    <property type="term" value="F:isomerase activity"/>
    <property type="evidence" value="ECO:0007669"/>
    <property type="project" value="UniProtKB-KW"/>
</dbReference>
<evidence type="ECO:0000313" key="4">
    <source>
        <dbReference type="Proteomes" id="UP000289856"/>
    </source>
</evidence>
<keyword evidence="4" id="KW-1185">Reference proteome</keyword>
<gene>
    <name evidence="3" type="ORF">KCTCHS21_03380</name>
</gene>
<dbReference type="InterPro" id="IPR013096">
    <property type="entry name" value="Cupin_2"/>
</dbReference>
<evidence type="ECO:0000259" key="2">
    <source>
        <dbReference type="Pfam" id="PF07883"/>
    </source>
</evidence>
<dbReference type="InterPro" id="IPR014710">
    <property type="entry name" value="RmlC-like_jellyroll"/>
</dbReference>
<dbReference type="InterPro" id="IPR051610">
    <property type="entry name" value="GPI/OXD"/>
</dbReference>
<sequence>MGNIYNINNVPSEFMSDFLGKASTLYLGNAAGSEKIYVNVDKIQPGSKSAKYHSHSKQEEFFLILSGSGTLRKNGEEYQVSQGDFVAKPAGKGNTHQFINTGSDVLEILDIGTIEKGDVVHYPDENMYYLRDQNLMFNGQDAVSDWDTEPNK</sequence>
<dbReference type="RefSeq" id="WP_130604835.1">
    <property type="nucleotide sequence ID" value="NZ_AP019400.1"/>
</dbReference>
<reference evidence="3 4" key="1">
    <citation type="submission" date="2019-01" db="EMBL/GenBank/DDBJ databases">
        <title>Complete genome sequence of Cohnella hallensis HS21 isolated from Korean fir (Abies koreana) rhizospheric soil.</title>
        <authorList>
            <person name="Jiang L."/>
            <person name="Kang S.W."/>
            <person name="Kim S."/>
            <person name="Jung J."/>
            <person name="Kim C.Y."/>
            <person name="Kim D.H."/>
            <person name="Kim S.W."/>
            <person name="Lee J."/>
        </authorList>
    </citation>
    <scope>NUCLEOTIDE SEQUENCE [LARGE SCALE GENOMIC DNA]</scope>
    <source>
        <strain evidence="3 4">HS21</strain>
    </source>
</reference>
<evidence type="ECO:0000256" key="1">
    <source>
        <dbReference type="ARBA" id="ARBA00022723"/>
    </source>
</evidence>
<dbReference type="Pfam" id="PF07883">
    <property type="entry name" value="Cupin_2"/>
    <property type="match status" value="1"/>
</dbReference>
<keyword evidence="3" id="KW-0413">Isomerase</keyword>